<accession>A0A813GVZ6</accession>
<gene>
    <name evidence="3" type="ORF">PGLA1383_LOCUS46117</name>
</gene>
<dbReference type="AlphaFoldDB" id="A0A813GVZ6"/>
<dbReference type="OrthoDB" id="445564at2759"/>
<keyword evidence="4" id="KW-1185">Reference proteome</keyword>
<protein>
    <submittedName>
        <fullName evidence="3">Uncharacterized protein</fullName>
    </submittedName>
</protein>
<dbReference type="Proteomes" id="UP000654075">
    <property type="component" value="Unassembled WGS sequence"/>
</dbReference>
<name>A0A813GVZ6_POLGL</name>
<comment type="caution">
    <text evidence="3">The sequence shown here is derived from an EMBL/GenBank/DDBJ whole genome shotgun (WGS) entry which is preliminary data.</text>
</comment>
<keyword evidence="1" id="KW-0677">Repeat</keyword>
<sequence length="327" mass="35519">MEGTIVENNVESKNMKVQFDDVATSGPDPTSVAYRHLEFAPTGGGYRAPPAPKAQAQEPQGPLLKEHGAFRSKQLVQLGGLQSAPELNGRLARLQKFDVTAERWEVDVRGDGGSKRLKEANLLPPPKPEVPPGLSVAELKERGNECFKRSELEQAVAFYSAALDLLDVDGERKEDSSEAALRAPEADDPKYVAVLLGNRAQCFIVLCREVNGEDAEIGQEARRFAMRANMDAAQAIELDPTNGKAYYRRGCAVLGMAPSASRAKEAIHCLEVAMTGRASGGEGGVVLPNAMRHEVTNLLDYAKRRLDACVETAVPDMEQCRENCSQQ</sequence>
<evidence type="ECO:0000256" key="1">
    <source>
        <dbReference type="ARBA" id="ARBA00022737"/>
    </source>
</evidence>
<organism evidence="3 4">
    <name type="scientific">Polarella glacialis</name>
    <name type="common">Dinoflagellate</name>
    <dbReference type="NCBI Taxonomy" id="89957"/>
    <lineage>
        <taxon>Eukaryota</taxon>
        <taxon>Sar</taxon>
        <taxon>Alveolata</taxon>
        <taxon>Dinophyceae</taxon>
        <taxon>Suessiales</taxon>
        <taxon>Suessiaceae</taxon>
        <taxon>Polarella</taxon>
    </lineage>
</organism>
<dbReference type="InterPro" id="IPR011990">
    <property type="entry name" value="TPR-like_helical_dom_sf"/>
</dbReference>
<evidence type="ECO:0000256" key="2">
    <source>
        <dbReference type="ARBA" id="ARBA00022803"/>
    </source>
</evidence>
<dbReference type="PANTHER" id="PTHR22904:SF523">
    <property type="entry name" value="STRESS-INDUCED-PHOSPHOPROTEIN 1"/>
    <property type="match status" value="1"/>
</dbReference>
<dbReference type="PANTHER" id="PTHR22904">
    <property type="entry name" value="TPR REPEAT CONTAINING PROTEIN"/>
    <property type="match status" value="1"/>
</dbReference>
<dbReference type="Gene3D" id="1.25.40.10">
    <property type="entry name" value="Tetratricopeptide repeat domain"/>
    <property type="match status" value="1"/>
</dbReference>
<evidence type="ECO:0000313" key="3">
    <source>
        <dbReference type="EMBL" id="CAE8629690.1"/>
    </source>
</evidence>
<keyword evidence="2" id="KW-0802">TPR repeat</keyword>
<dbReference type="SUPFAM" id="SSF48452">
    <property type="entry name" value="TPR-like"/>
    <property type="match status" value="1"/>
</dbReference>
<reference evidence="3" key="1">
    <citation type="submission" date="2021-02" db="EMBL/GenBank/DDBJ databases">
        <authorList>
            <person name="Dougan E. K."/>
            <person name="Rhodes N."/>
            <person name="Thang M."/>
            <person name="Chan C."/>
        </authorList>
    </citation>
    <scope>NUCLEOTIDE SEQUENCE</scope>
</reference>
<evidence type="ECO:0000313" key="4">
    <source>
        <dbReference type="Proteomes" id="UP000654075"/>
    </source>
</evidence>
<dbReference type="GO" id="GO:0051879">
    <property type="term" value="F:Hsp90 protein binding"/>
    <property type="evidence" value="ECO:0007669"/>
    <property type="project" value="TreeGrafter"/>
</dbReference>
<dbReference type="EMBL" id="CAJNNV010029686">
    <property type="protein sequence ID" value="CAE8629690.1"/>
    <property type="molecule type" value="Genomic_DNA"/>
</dbReference>
<proteinExistence type="predicted"/>